<proteinExistence type="predicted"/>
<dbReference type="InterPro" id="IPR021986">
    <property type="entry name" value="Spherulin4"/>
</dbReference>
<accession>A0A6H0XMA2</accession>
<evidence type="ECO:0000256" key="1">
    <source>
        <dbReference type="SAM" id="Phobius"/>
    </source>
</evidence>
<dbReference type="Proteomes" id="UP000503462">
    <property type="component" value="Chromosome 1"/>
</dbReference>
<dbReference type="PANTHER" id="PTHR35040">
    <property type="match status" value="1"/>
</dbReference>
<evidence type="ECO:0000313" key="2">
    <source>
        <dbReference type="EMBL" id="QIW95853.1"/>
    </source>
</evidence>
<dbReference type="AlphaFoldDB" id="A0A6H0XMA2"/>
<sequence>MSTAAVSMLGKKPQVSEQMVPGAHAVQGHHRRPWLWRVSICGIILLIVAIVVPVAVILTRKKSAPVMSTKANVIVPLYVYPDTQASAWGPLFNVANSSSALNYTVIVNPLSGPGPNALPDSNYITGITMLNGLPNVKTIGYVPTNYTVRNINDVVNDVNVYANWSKANTQLTLNGIFFDESPFEYNDDIVAYVSTIRDAVNNADGIASDKMIVYNPGTVPDGPLYYSPDLVVTFEDTYANFTGSDLSYMSANRTQYCSMVHSTPNTADLTALVTKMAKSANYLFVTDLAGNPSGSINPYGQFGSIWNSFINAMSATG</sequence>
<organism evidence="2 3">
    <name type="scientific">Peltaster fructicola</name>
    <dbReference type="NCBI Taxonomy" id="286661"/>
    <lineage>
        <taxon>Eukaryota</taxon>
        <taxon>Fungi</taxon>
        <taxon>Dikarya</taxon>
        <taxon>Ascomycota</taxon>
        <taxon>Pezizomycotina</taxon>
        <taxon>Dothideomycetes</taxon>
        <taxon>Dothideomycetes incertae sedis</taxon>
        <taxon>Peltaster</taxon>
    </lineage>
</organism>
<gene>
    <name evidence="2" type="ORF">AMS68_001371</name>
</gene>
<dbReference type="PANTHER" id="PTHR35040:SF9">
    <property type="entry name" value="4-LIKE CELL SURFACE PROTEIN, PUTATIVE (AFU_ORTHOLOGUE AFUA_4G14080)-RELATED"/>
    <property type="match status" value="1"/>
</dbReference>
<name>A0A6H0XMA2_9PEZI</name>
<protein>
    <recommendedName>
        <fullName evidence="4">Spherulin 4-like cell surface protein</fullName>
    </recommendedName>
</protein>
<feature type="transmembrane region" description="Helical" evidence="1">
    <location>
        <begin position="34"/>
        <end position="58"/>
    </location>
</feature>
<keyword evidence="3" id="KW-1185">Reference proteome</keyword>
<evidence type="ECO:0000313" key="3">
    <source>
        <dbReference type="Proteomes" id="UP000503462"/>
    </source>
</evidence>
<keyword evidence="1" id="KW-0472">Membrane</keyword>
<evidence type="ECO:0008006" key="4">
    <source>
        <dbReference type="Google" id="ProtNLM"/>
    </source>
</evidence>
<reference evidence="2 3" key="1">
    <citation type="journal article" date="2016" name="Sci. Rep.">
        <title>Peltaster fructicola genome reveals evolution from an invasive phytopathogen to an ectophytic parasite.</title>
        <authorList>
            <person name="Xu C."/>
            <person name="Chen H."/>
            <person name="Gleason M.L."/>
            <person name="Xu J.R."/>
            <person name="Liu H."/>
            <person name="Zhang R."/>
            <person name="Sun G."/>
        </authorList>
    </citation>
    <scope>NUCLEOTIDE SEQUENCE [LARGE SCALE GENOMIC DNA]</scope>
    <source>
        <strain evidence="2 3">LNHT1506</strain>
    </source>
</reference>
<keyword evidence="1" id="KW-0812">Transmembrane</keyword>
<dbReference type="EMBL" id="CP051139">
    <property type="protein sequence ID" value="QIW95853.1"/>
    <property type="molecule type" value="Genomic_DNA"/>
</dbReference>
<keyword evidence="1" id="KW-1133">Transmembrane helix</keyword>
<dbReference type="Pfam" id="PF12138">
    <property type="entry name" value="Spherulin4"/>
    <property type="match status" value="1"/>
</dbReference>
<dbReference type="OrthoDB" id="5342184at2759"/>